<feature type="domain" description="wHTH-Hsp90 Na associated" evidence="2">
    <location>
        <begin position="1"/>
        <end position="55"/>
    </location>
</feature>
<name>A0ABW6GVY0_9ACTN</name>
<dbReference type="InterPro" id="IPR056507">
    <property type="entry name" value="wHTH-HSP90_Na-assoc"/>
</dbReference>
<feature type="non-terminal residue" evidence="3">
    <location>
        <position position="1"/>
    </location>
</feature>
<accession>A0ABW6GVY0</accession>
<dbReference type="RefSeq" id="WP_380564107.1">
    <property type="nucleotide sequence ID" value="NZ_JBHYPX010000112.1"/>
</dbReference>
<evidence type="ECO:0000313" key="3">
    <source>
        <dbReference type="EMBL" id="MFE1356938.1"/>
    </source>
</evidence>
<keyword evidence="4" id="KW-1185">Reference proteome</keyword>
<organism evidence="3 4">
    <name type="scientific">Kitasatospora phosalacinea</name>
    <dbReference type="NCBI Taxonomy" id="2065"/>
    <lineage>
        <taxon>Bacteria</taxon>
        <taxon>Bacillati</taxon>
        <taxon>Actinomycetota</taxon>
        <taxon>Actinomycetes</taxon>
        <taxon>Kitasatosporales</taxon>
        <taxon>Streptomycetaceae</taxon>
        <taxon>Kitasatospora</taxon>
    </lineage>
</organism>
<feature type="region of interest" description="Disordered" evidence="1">
    <location>
        <begin position="590"/>
        <end position="612"/>
    </location>
</feature>
<feature type="domain" description="wHTH-Hsp90 Na associated" evidence="2">
    <location>
        <begin position="529"/>
        <end position="583"/>
    </location>
</feature>
<evidence type="ECO:0000256" key="1">
    <source>
        <dbReference type="SAM" id="MobiDB-lite"/>
    </source>
</evidence>
<feature type="domain" description="wHTH-Hsp90 Na associated" evidence="2">
    <location>
        <begin position="203"/>
        <end position="253"/>
    </location>
</feature>
<evidence type="ECO:0000313" key="4">
    <source>
        <dbReference type="Proteomes" id="UP001599542"/>
    </source>
</evidence>
<dbReference type="Pfam" id="PF24410">
    <property type="entry name" value="wHTH-HSP90_Na-assoc"/>
    <property type="match status" value="9"/>
</dbReference>
<evidence type="ECO:0000259" key="2">
    <source>
        <dbReference type="Pfam" id="PF24410"/>
    </source>
</evidence>
<feature type="domain" description="wHTH-Hsp90 Na associated" evidence="2">
    <location>
        <begin position="265"/>
        <end position="319"/>
    </location>
</feature>
<reference evidence="3 4" key="1">
    <citation type="submission" date="2024-09" db="EMBL/GenBank/DDBJ databases">
        <title>The Natural Products Discovery Center: Release of the First 8490 Sequenced Strains for Exploring Actinobacteria Biosynthetic Diversity.</title>
        <authorList>
            <person name="Kalkreuter E."/>
            <person name="Kautsar S.A."/>
            <person name="Yang D."/>
            <person name="Bader C.D."/>
            <person name="Teijaro C.N."/>
            <person name="Fluegel L."/>
            <person name="Davis C.M."/>
            <person name="Simpson J.R."/>
            <person name="Lauterbach L."/>
            <person name="Steele A.D."/>
            <person name="Gui C."/>
            <person name="Meng S."/>
            <person name="Li G."/>
            <person name="Viehrig K."/>
            <person name="Ye F."/>
            <person name="Su P."/>
            <person name="Kiefer A.F."/>
            <person name="Nichols A."/>
            <person name="Cepeda A.J."/>
            <person name="Yan W."/>
            <person name="Fan B."/>
            <person name="Jiang Y."/>
            <person name="Adhikari A."/>
            <person name="Zheng C.-J."/>
            <person name="Schuster L."/>
            <person name="Cowan T.M."/>
            <person name="Smanski M.J."/>
            <person name="Chevrette M.G."/>
            <person name="De Carvalho L.P.S."/>
            <person name="Shen B."/>
        </authorList>
    </citation>
    <scope>NUCLEOTIDE SEQUENCE [LARGE SCALE GENOMIC DNA]</scope>
    <source>
        <strain evidence="3 4">NPDC058753</strain>
    </source>
</reference>
<feature type="compositionally biased region" description="Acidic residues" evidence="1">
    <location>
        <begin position="600"/>
        <end position="612"/>
    </location>
</feature>
<feature type="domain" description="wHTH-Hsp90 Na associated" evidence="2">
    <location>
        <begin position="464"/>
        <end position="517"/>
    </location>
</feature>
<dbReference type="EMBL" id="JBHYPX010000112">
    <property type="protein sequence ID" value="MFE1356938.1"/>
    <property type="molecule type" value="Genomic_DNA"/>
</dbReference>
<feature type="domain" description="wHTH-Hsp90 Na associated" evidence="2">
    <location>
        <begin position="67"/>
        <end position="121"/>
    </location>
</feature>
<proteinExistence type="predicted"/>
<gene>
    <name evidence="3" type="ORF">ACFW6T_33745</name>
</gene>
<sequence>RPDETDRILLSRDLDGVGPWLDQAERVSVHHLLVAAVVADRSARAVAERLRTLGYRAPDPADLPDVRPEDGDRTLVSRDLDGVGPWLDPAEPVSSAHVLTAATATVRSARVVAERLRTLGYRVPDPAGWTDRAVEEDDRVLISRDLDGIDPWIPRTEEVAPAHLAAAAAVTGRSARAVAERLRTLGYPVPDPAGSPADPPPFTDRVLVSQDLDGMSPWIDPTEPLRPRHLLAAAVVTERSARAVAERLAALGYRVPDPAALPDVRPEDGDRTLVSRDLDGVGPWLDPAEPTRRGHVLAAAVATDRSARAVAERLRTLGYRVPDPATLPDVRPEEPDLELIGRSIDGVGQWDDPVEPVEAAYVLETSLATGQPAADIARRLAELGYRVPDRARWPDPLTEDGDRILLSRGLDGEAPWLDAAEPVPPGHLLAAAATTGRPPATLAAHLGELGYQVPDQARWADFGPEDGDLVLLSRDLDGAFPWLDRAEAVTVAHVLAAAVATGRSARAVAERLDALGHPPPSRMHWPDLPPEADDRTLISRDLDALAPWLDQAEAVTVAHVLAAAVATGRSARAVAERLQLLGYDTPALAILPDAPAEQDGPAEEDGPAEDTP</sequence>
<feature type="domain" description="wHTH-Hsp90 Na associated" evidence="2">
    <location>
        <begin position="332"/>
        <end position="385"/>
    </location>
</feature>
<feature type="domain" description="wHTH-Hsp90 Na associated" evidence="2">
    <location>
        <begin position="134"/>
        <end position="187"/>
    </location>
</feature>
<feature type="domain" description="wHTH-Hsp90 Na associated" evidence="2">
    <location>
        <begin position="401"/>
        <end position="451"/>
    </location>
</feature>
<protein>
    <recommendedName>
        <fullName evidence="2">wHTH-Hsp90 Na associated domain-containing protein</fullName>
    </recommendedName>
</protein>
<comment type="caution">
    <text evidence="3">The sequence shown here is derived from an EMBL/GenBank/DDBJ whole genome shotgun (WGS) entry which is preliminary data.</text>
</comment>
<dbReference type="Proteomes" id="UP001599542">
    <property type="component" value="Unassembled WGS sequence"/>
</dbReference>